<evidence type="ECO:0000313" key="2">
    <source>
        <dbReference type="EMBL" id="SOC57957.1"/>
    </source>
</evidence>
<keyword evidence="1" id="KW-0472">Membrane</keyword>
<dbReference type="Proteomes" id="UP000219688">
    <property type="component" value="Unassembled WGS sequence"/>
</dbReference>
<accession>A0A285VVN9</accession>
<dbReference type="EMBL" id="OBQK01000019">
    <property type="protein sequence ID" value="SOC57957.1"/>
    <property type="molecule type" value="Genomic_DNA"/>
</dbReference>
<sequence length="130" mass="14228">MTEPTPRHTQRVRVTASRRGAAAARRRPMATALVEQTEVGELYLGGLLRAQLRLALAIVGSGAAILLGLPLLFALVPETRELRLGWVPVPWLLLGVLIYPAVVAAAVFYTRRSERTERRFADVVGGTSER</sequence>
<keyword evidence="1" id="KW-1133">Transmembrane helix</keyword>
<reference evidence="3" key="1">
    <citation type="submission" date="2017-08" db="EMBL/GenBank/DDBJ databases">
        <authorList>
            <person name="Varghese N."/>
            <person name="Submissions S."/>
        </authorList>
    </citation>
    <scope>NUCLEOTIDE SEQUENCE [LARGE SCALE GENOMIC DNA]</scope>
    <source>
        <strain evidence="3">USBA17B2</strain>
    </source>
</reference>
<evidence type="ECO:0000256" key="1">
    <source>
        <dbReference type="SAM" id="Phobius"/>
    </source>
</evidence>
<keyword evidence="3" id="KW-1185">Reference proteome</keyword>
<keyword evidence="1" id="KW-0812">Transmembrane</keyword>
<feature type="transmembrane region" description="Helical" evidence="1">
    <location>
        <begin position="88"/>
        <end position="109"/>
    </location>
</feature>
<name>A0A285VVN9_9MICO</name>
<gene>
    <name evidence="2" type="ORF">SAMN05421879_1196</name>
</gene>
<organism evidence="2 3">
    <name type="scientific">Ornithinimicrobium cerasi</name>
    <dbReference type="NCBI Taxonomy" id="2248773"/>
    <lineage>
        <taxon>Bacteria</taxon>
        <taxon>Bacillati</taxon>
        <taxon>Actinomycetota</taxon>
        <taxon>Actinomycetes</taxon>
        <taxon>Micrococcales</taxon>
        <taxon>Ornithinimicrobiaceae</taxon>
        <taxon>Ornithinimicrobium</taxon>
    </lineage>
</organism>
<dbReference type="RefSeq" id="WP_097189253.1">
    <property type="nucleotide sequence ID" value="NZ_OBQK01000019.1"/>
</dbReference>
<feature type="transmembrane region" description="Helical" evidence="1">
    <location>
        <begin position="54"/>
        <end position="76"/>
    </location>
</feature>
<protein>
    <submittedName>
        <fullName evidence="2">Uncharacterized protein</fullName>
    </submittedName>
</protein>
<dbReference type="AlphaFoldDB" id="A0A285VVN9"/>
<proteinExistence type="predicted"/>
<evidence type="ECO:0000313" key="3">
    <source>
        <dbReference type="Proteomes" id="UP000219688"/>
    </source>
</evidence>